<dbReference type="Proteomes" id="UP000006983">
    <property type="component" value="Unassembled WGS sequence"/>
</dbReference>
<dbReference type="InterPro" id="IPR053739">
    <property type="entry name" value="Bact_Immunity_Domain_sf"/>
</dbReference>
<dbReference type="AlphaFoldDB" id="J7TFU9"/>
<dbReference type="Gene3D" id="1.20.1440.140">
    <property type="match status" value="1"/>
</dbReference>
<name>J7TFU9_STRSL</name>
<accession>J7TFU9</accession>
<gene>
    <name evidence="1" type="ORF">RSSL_00676</name>
</gene>
<dbReference type="EMBL" id="ALIF01000006">
    <property type="protein sequence ID" value="EJO15681.1"/>
    <property type="molecule type" value="Genomic_DNA"/>
</dbReference>
<comment type="caution">
    <text evidence="1">The sequence shown here is derived from an EMBL/GenBank/DDBJ whole genome shotgun (WGS) entry which is preliminary data.</text>
</comment>
<dbReference type="PATRIC" id="fig|1200793.3.peg.1671"/>
<protein>
    <submittedName>
        <fullName evidence="1">Immunity protein</fullName>
    </submittedName>
</protein>
<evidence type="ECO:0000313" key="2">
    <source>
        <dbReference type="Proteomes" id="UP000006983"/>
    </source>
</evidence>
<dbReference type="GO" id="GO:0030153">
    <property type="term" value="P:bacteriocin immunity"/>
    <property type="evidence" value="ECO:0007669"/>
    <property type="project" value="InterPro"/>
</dbReference>
<dbReference type="InterPro" id="IPR015046">
    <property type="entry name" value="LciA_Immunity-like"/>
</dbReference>
<dbReference type="Pfam" id="PF08951">
    <property type="entry name" value="EntA_Immun"/>
    <property type="match status" value="1"/>
</dbReference>
<sequence>MIEKLVKRNKEVFLMTGLKWFAGGKERREQAVAIIDEVIETIGDKPDYADLKQVLHSYRTELADSRSATPYILSRMSLEISEVVRKDQLTLSPFIEERMADLRKLLAIRYGY</sequence>
<proteinExistence type="predicted"/>
<organism evidence="1 2">
    <name type="scientific">Streptococcus salivarius K12</name>
    <dbReference type="NCBI Taxonomy" id="1200793"/>
    <lineage>
        <taxon>Bacteria</taxon>
        <taxon>Bacillati</taxon>
        <taxon>Bacillota</taxon>
        <taxon>Bacilli</taxon>
        <taxon>Lactobacillales</taxon>
        <taxon>Streptococcaceae</taxon>
        <taxon>Streptococcus</taxon>
    </lineage>
</organism>
<evidence type="ECO:0000313" key="1">
    <source>
        <dbReference type="EMBL" id="EJO15681.1"/>
    </source>
</evidence>
<keyword evidence="2" id="KW-1185">Reference proteome</keyword>
<reference evidence="1 2" key="1">
    <citation type="journal article" date="2012" name="J. Bacteriol.">
        <title>Genome Sequence of the Lantibiotic Bacteriocin Producer Streptococcus salivarius Strain K12.</title>
        <authorList>
            <person name="Barretto C."/>
            <person name="Alvarez-Martin P."/>
            <person name="Foata F."/>
            <person name="Renault P."/>
            <person name="Berger B."/>
        </authorList>
    </citation>
    <scope>NUCLEOTIDE SEQUENCE [LARGE SCALE GENOMIC DNA]</scope>
    <source>
        <strain evidence="1 2">K12</strain>
    </source>
</reference>